<dbReference type="Proteomes" id="UP000297299">
    <property type="component" value="Unassembled WGS sequence"/>
</dbReference>
<comment type="caution">
    <text evidence="2">The sequence shown here is derived from an EMBL/GenBank/DDBJ whole genome shotgun (WGS) entry which is preliminary data.</text>
</comment>
<evidence type="ECO:0000313" key="3">
    <source>
        <dbReference type="Proteomes" id="UP000297299"/>
    </source>
</evidence>
<evidence type="ECO:0000256" key="1">
    <source>
        <dbReference type="SAM" id="MobiDB-lite"/>
    </source>
</evidence>
<reference evidence="2 3" key="1">
    <citation type="submission" date="2017-11" db="EMBL/GenBank/DDBJ databases">
        <title>Comparative genomics of Botrytis spp.</title>
        <authorList>
            <person name="Valero-Jimenez C.A."/>
            <person name="Tapia P."/>
            <person name="Veloso J."/>
            <person name="Silva-Moreno E."/>
            <person name="Staats M."/>
            <person name="Valdes J.H."/>
            <person name="Van Kan J.A.L."/>
        </authorList>
    </citation>
    <scope>NUCLEOTIDE SEQUENCE [LARGE SCALE GENOMIC DNA]</scope>
    <source>
        <strain evidence="2 3">MUCL2830</strain>
    </source>
</reference>
<name>A0A4Y8CL57_9HELO</name>
<feature type="region of interest" description="Disordered" evidence="1">
    <location>
        <begin position="1"/>
        <end position="39"/>
    </location>
</feature>
<organism evidence="2 3">
    <name type="scientific">Botryotinia calthae</name>
    <dbReference type="NCBI Taxonomy" id="38488"/>
    <lineage>
        <taxon>Eukaryota</taxon>
        <taxon>Fungi</taxon>
        <taxon>Dikarya</taxon>
        <taxon>Ascomycota</taxon>
        <taxon>Pezizomycotina</taxon>
        <taxon>Leotiomycetes</taxon>
        <taxon>Helotiales</taxon>
        <taxon>Sclerotiniaceae</taxon>
        <taxon>Botryotinia</taxon>
    </lineage>
</organism>
<feature type="compositionally biased region" description="Low complexity" evidence="1">
    <location>
        <begin position="20"/>
        <end position="33"/>
    </location>
</feature>
<proteinExistence type="predicted"/>
<dbReference type="EMBL" id="PHWZ01000509">
    <property type="protein sequence ID" value="TEY37771.1"/>
    <property type="molecule type" value="Genomic_DNA"/>
</dbReference>
<dbReference type="AlphaFoldDB" id="A0A4Y8CL57"/>
<keyword evidence="3" id="KW-1185">Reference proteome</keyword>
<evidence type="ECO:0000313" key="2">
    <source>
        <dbReference type="EMBL" id="TEY37771.1"/>
    </source>
</evidence>
<gene>
    <name evidence="2" type="ORF">BOTCAL_0510g00060</name>
</gene>
<dbReference type="OrthoDB" id="3551792at2759"/>
<accession>A0A4Y8CL57</accession>
<protein>
    <submittedName>
        <fullName evidence="2">Uncharacterized protein</fullName>
    </submittedName>
</protein>
<sequence>MSRRSRGLQASPPPRNYRGSRSSRVPRPSELSPIPGPLQDIWEWDTDLSAEENDKKWELPVDLTPESACYQYQAWVDKVRVDAGTKRELAISFTKGVPPLRAYFHPVWVKREPGAPRMGDMISINPEFDDEPIPPLTKTSHTNVYYGRDPIEEAMVPQRLPTVAIPANLRDQILISI</sequence>